<dbReference type="AlphaFoldDB" id="A0A6G1H5W4"/>
<dbReference type="EMBL" id="ML977148">
    <property type="protein sequence ID" value="KAF1988611.1"/>
    <property type="molecule type" value="Genomic_DNA"/>
</dbReference>
<keyword evidence="2" id="KW-1185">Reference proteome</keyword>
<evidence type="ECO:0000313" key="1">
    <source>
        <dbReference type="EMBL" id="KAF1988611.1"/>
    </source>
</evidence>
<proteinExistence type="predicted"/>
<evidence type="ECO:0000313" key="2">
    <source>
        <dbReference type="Proteomes" id="UP000800041"/>
    </source>
</evidence>
<sequence>MVILVRAPSTCHVTLLVLCRYTSITYRGSTVHHRQRRALCQVIRVCLATIYFYA</sequence>
<gene>
    <name evidence="1" type="ORF">K402DRAFT_391831</name>
</gene>
<protein>
    <submittedName>
        <fullName evidence="1">Uncharacterized protein</fullName>
    </submittedName>
</protein>
<reference evidence="1" key="1">
    <citation type="journal article" date="2020" name="Stud. Mycol.">
        <title>101 Dothideomycetes genomes: a test case for predicting lifestyles and emergence of pathogens.</title>
        <authorList>
            <person name="Haridas S."/>
            <person name="Albert R."/>
            <person name="Binder M."/>
            <person name="Bloem J."/>
            <person name="Labutti K."/>
            <person name="Salamov A."/>
            <person name="Andreopoulos B."/>
            <person name="Baker S."/>
            <person name="Barry K."/>
            <person name="Bills G."/>
            <person name="Bluhm B."/>
            <person name="Cannon C."/>
            <person name="Castanera R."/>
            <person name="Culley D."/>
            <person name="Daum C."/>
            <person name="Ezra D."/>
            <person name="Gonzalez J."/>
            <person name="Henrissat B."/>
            <person name="Kuo A."/>
            <person name="Liang C."/>
            <person name="Lipzen A."/>
            <person name="Lutzoni F."/>
            <person name="Magnuson J."/>
            <person name="Mondo S."/>
            <person name="Nolan M."/>
            <person name="Ohm R."/>
            <person name="Pangilinan J."/>
            <person name="Park H.-J."/>
            <person name="Ramirez L."/>
            <person name="Alfaro M."/>
            <person name="Sun H."/>
            <person name="Tritt A."/>
            <person name="Yoshinaga Y."/>
            <person name="Zwiers L.-H."/>
            <person name="Turgeon B."/>
            <person name="Goodwin S."/>
            <person name="Spatafora J."/>
            <person name="Crous P."/>
            <person name="Grigoriev I."/>
        </authorList>
    </citation>
    <scope>NUCLEOTIDE SEQUENCE</scope>
    <source>
        <strain evidence="1">CBS 113979</strain>
    </source>
</reference>
<organism evidence="1 2">
    <name type="scientific">Aulographum hederae CBS 113979</name>
    <dbReference type="NCBI Taxonomy" id="1176131"/>
    <lineage>
        <taxon>Eukaryota</taxon>
        <taxon>Fungi</taxon>
        <taxon>Dikarya</taxon>
        <taxon>Ascomycota</taxon>
        <taxon>Pezizomycotina</taxon>
        <taxon>Dothideomycetes</taxon>
        <taxon>Pleosporomycetidae</taxon>
        <taxon>Aulographales</taxon>
        <taxon>Aulographaceae</taxon>
    </lineage>
</organism>
<dbReference type="Proteomes" id="UP000800041">
    <property type="component" value="Unassembled WGS sequence"/>
</dbReference>
<name>A0A6G1H5W4_9PEZI</name>
<accession>A0A6G1H5W4</accession>